<dbReference type="WBParaSite" id="TTAC_0001004201-mRNA-1">
    <property type="protein sequence ID" value="TTAC_0001004201-mRNA-1"/>
    <property type="gene ID" value="TTAC_0001004201"/>
</dbReference>
<organism evidence="1">
    <name type="scientific">Hydatigena taeniaeformis</name>
    <name type="common">Feline tapeworm</name>
    <name type="synonym">Taenia taeniaeformis</name>
    <dbReference type="NCBI Taxonomy" id="6205"/>
    <lineage>
        <taxon>Eukaryota</taxon>
        <taxon>Metazoa</taxon>
        <taxon>Spiralia</taxon>
        <taxon>Lophotrochozoa</taxon>
        <taxon>Platyhelminthes</taxon>
        <taxon>Cestoda</taxon>
        <taxon>Eucestoda</taxon>
        <taxon>Cyclophyllidea</taxon>
        <taxon>Taeniidae</taxon>
        <taxon>Hydatigera</taxon>
    </lineage>
</organism>
<dbReference type="AlphaFoldDB" id="A0A0R3X917"/>
<evidence type="ECO:0000313" key="1">
    <source>
        <dbReference type="WBParaSite" id="TTAC_0001004201-mRNA-1"/>
    </source>
</evidence>
<proteinExistence type="predicted"/>
<reference evidence="1" key="1">
    <citation type="submission" date="2017-02" db="UniProtKB">
        <authorList>
            <consortium name="WormBaseParasite"/>
        </authorList>
    </citation>
    <scope>IDENTIFICATION</scope>
</reference>
<sequence>LCPHAYVQTQFTAGEFRVRDPTSPWTKTLIQVEIVRELVDLKVNHLSNGVMLMRGDATVSFSTLMKIAPADDYTMVP</sequence>
<protein>
    <submittedName>
        <fullName evidence="1">Vitellogenin</fullName>
    </submittedName>
</protein>
<name>A0A0R3X917_HYDTA</name>
<accession>A0A0R3X917</accession>